<keyword evidence="10" id="KW-0697">Rotamase</keyword>
<dbReference type="SUPFAM" id="SSF47473">
    <property type="entry name" value="EF-hand"/>
    <property type="match status" value="1"/>
</dbReference>
<feature type="domain" description="EF-hand" evidence="15">
    <location>
        <begin position="509"/>
        <end position="540"/>
    </location>
</feature>
<dbReference type="PROSITE" id="PS00108">
    <property type="entry name" value="PROTEIN_KINASE_ST"/>
    <property type="match status" value="1"/>
</dbReference>
<keyword evidence="7" id="KW-0106">Calcium</keyword>
<dbReference type="CDD" id="cd00051">
    <property type="entry name" value="EFh"/>
    <property type="match status" value="1"/>
</dbReference>
<dbReference type="Gene3D" id="1.10.238.10">
    <property type="entry name" value="EF-hand"/>
    <property type="match status" value="2"/>
</dbReference>
<comment type="caution">
    <text evidence="17">The sequence shown here is derived from an EMBL/GenBank/DDBJ whole genome shotgun (WGS) entry which is preliminary data.</text>
</comment>
<dbReference type="SUPFAM" id="SSF51197">
    <property type="entry name" value="Clavaminate synthase-like"/>
    <property type="match status" value="1"/>
</dbReference>
<feature type="region of interest" description="Disordered" evidence="12">
    <location>
        <begin position="718"/>
        <end position="740"/>
    </location>
</feature>
<evidence type="ECO:0000256" key="9">
    <source>
        <dbReference type="ARBA" id="ARBA00024334"/>
    </source>
</evidence>
<dbReference type="InterPro" id="IPR046357">
    <property type="entry name" value="PPIase_dom_sf"/>
</dbReference>
<dbReference type="InterPro" id="IPR002048">
    <property type="entry name" value="EF_hand_dom"/>
</dbReference>
<feature type="domain" description="PPIase FKBP-type" evidence="14">
    <location>
        <begin position="2313"/>
        <end position="2407"/>
    </location>
</feature>
<dbReference type="GO" id="GO:0003676">
    <property type="term" value="F:nucleic acid binding"/>
    <property type="evidence" value="ECO:0007669"/>
    <property type="project" value="InterPro"/>
</dbReference>
<dbReference type="Gene3D" id="2.40.50.140">
    <property type="entry name" value="Nucleic acid-binding proteins"/>
    <property type="match status" value="3"/>
</dbReference>
<sequence>MTRPITANLLKPHLDHLEFQLRPGMVSLTWTSMNIDGYLKSVWDSLDELEQLINGVNDIMDSRAGEDEVSDGLSLVTSRAAERSGRLNITGRYHRPPKKFEDDYSSLDKVLGTGYNGEVKLARCIHTGDKFAVKAFKLRGVSRDKKKELESEAEIFLAMDHPHVASLVDVYESDEQLFLVMECMQGGELFDRVVERKRFSEKDAANAVYQMLLAVNYIHSHDIVHRDIKLENFLYEAKDSDHLKLIDFGFSKIWQPNTTMAVSCGTLAYVAPEVLDKSYTSQCDLWSLGVVSFVLLFGYMPFSGAEAKQIRDIKDGHFTKKQAIWNKVSAEAKDFVQKLLVVDPDFRLTASKALNHRWLQTRDQRENVIDQAMIEDLCNFAKVSVFRRACLGVMAWSLSVEERSKVRDAFLEIDKDRSGTITINEFKLAVEKNIQMDDATLESAFKALDANHKDEINYREFLAAMVSSRIALHDDLLKVAFRRFDTDNSGFITAENLKDVLGETFEGNEVKTLLKEADLKHDGKISYEEWIEYLRGGYGDVKQHHADAAARVIDVHLEKEEHAGRKRSKPLAIRTSVGQSPLLNIQPESRTAGVVEEDINLATSRVEVPCAQEKNWTRCEWNTTFAVLMGAASSERSTRLPSAEECIAEFDIDADGLLSLSELGNCLDVVLKRSGCGDACSKELSGQILEEYSLRADGAPAGAGALFRLLQAASDRASARSRSPIRERSHENPGTESKASFNASAKEALLQAEAVSWAAPSTLAAIPVASDDEIPTLDFAIWQKEPQRAVKLLRDACQKVGFFFLVDHGVTDAVLEAGVRLVEDFGNLPHETKHKYLMDQGTFPGGTGYLPLHSRKLPKRPKGNVVEAFIVKREHGPRNIKLDHMPWPDELGKTWREEVEKYASNMELLASKLLPLFSLALGESQSYLDAAFGSPLWRLRLSRYPACPGYQDGQYGIAPHVDTSFFTLLQRSEIESSLVVSWLCTAKAKKVDANLRLVSRALLAELPEEWSEFLGNLGLRATLAHGCVVWSKCINPGRPMASQNDDWHQDAVTEAEIEGSQLPLAFMKQQDSHLSPTSELSWLHYVSQLLVDDVMHMFHDIARSIARHSGAWPGIQKKMAKFDMVQPIDGGLLAARRNKKSIVRCLVALKESPGGSAVTLQYQEPTLQALPASKLVFLSQTIFVSVSNAAIQATPHQRGDASTLSPLLAFAHYLPHAWARKSGFIYCPDVKASSGQDVYVFESVLQSGIAGPGDLVAFFIHWSDKGLPQASHPLMRLKCGVDGQYALSGTFKTGSQGYGFIECDVVKGFFGRDVYVNKDLACSFVHGEAVCFNAVLNASGMPNASYVVVCDSEWSPPPPDLSLQVEIAPDEGWAAVHRMASVGPQDRATGNNFVNHGARLGPPRDGAVGPKPSGIMASGFIKSFNESNNYGFIDCKAVKDMFGSDTFMHGREFSGHYVGEQVRFQVGIGPKGQPQAIQVQSMTDAGGQAVQELMPSAKRRRIEPEPQLVASGITPLPADPMQASMMYTGTVTSFSPEEEYGIIDCKLVRERFGQDVFVGLQVLAQGLAGPGDHVAFSLCPSQDPQPQAANLLRLKSSAPGNFALKGVFKTTLNGHCFVECADVRNILDRDVYVGREIASKLETGSAVAFNAILNREGKPNVLDAEPCDDLWEPTPGDLSQAVVVERAREGLKPVSTGEVCTGYIKSFNPGNNYGFIASEQVKASYGCDVFMHGREFTPNNFRVGDAVVFEAAQVIQKFFTSAYYSNDSVTVCQLPCKMELGRHVIHLCWKVGLNPAGKPQAVNVPWRGAKSQFERSTFSVSVFMEACGHSRKACSTDNAWCQDGMKFIAGELEWLVAKNQEIEAAVNDMLGSIVAFPLAPHVRGISESEIIKVKAHYNWSMYQSLLAATKRSLHKVKERLSARPLADGSTPPAFFEVELQLDGLGVCLQPSIEDIQSAINGGAVAVLKCSKMIEAWDTVTIPRNVQLLLNPNLPPVRGTGSQGTFYDRVAQDKEILKVVLLLTGSIQTARNGKNEYLKQFERWSWLWNCDIDEEYQKFRAAEPTLDEFEAKLRSFARLDDEFQLMEPRRQISALSLQAGSLARSLRELAGRWKESFARELHTQAFHRLEALSEVIKSTMKKLSREVADGDIDALGHVMRTLREVREKQGEIELELEPVAQMYAMLDSYLPNILDKEVAYADQLIGCQVSCVLEMQTALFMDSFSLLRCILRIPSFVIPKRAFVVPKDGDISRAEALRFLPVLAVSGFAAPSHAEKGTTTAWKTTPAGDDDDIHTGGVEWEDEKVGTGATPQIGDQIGIQYQIKAFVREREIIVEDTKGKARDFRFGVGQMLPGMDEGIRGMKTGGVRKMRIPGNLAFGDKGLPSAPGRPALPPYSPVEATVTLDFIPGSDAVYDYGESDA</sequence>
<dbReference type="GO" id="GO:0003755">
    <property type="term" value="F:peptidyl-prolyl cis-trans isomerase activity"/>
    <property type="evidence" value="ECO:0007669"/>
    <property type="project" value="UniProtKB-KW"/>
</dbReference>
<evidence type="ECO:0000259" key="14">
    <source>
        <dbReference type="PROSITE" id="PS50059"/>
    </source>
</evidence>
<dbReference type="Pfam" id="PF13499">
    <property type="entry name" value="EF-hand_7"/>
    <property type="match status" value="2"/>
</dbReference>
<dbReference type="GO" id="GO:0004674">
    <property type="term" value="F:protein serine/threonine kinase activity"/>
    <property type="evidence" value="ECO:0007669"/>
    <property type="project" value="UniProtKB-KW"/>
</dbReference>
<dbReference type="InterPro" id="IPR018247">
    <property type="entry name" value="EF_Hand_1_Ca_BS"/>
</dbReference>
<evidence type="ECO:0000256" key="7">
    <source>
        <dbReference type="ARBA" id="ARBA00022837"/>
    </source>
</evidence>
<evidence type="ECO:0000313" key="18">
    <source>
        <dbReference type="Proteomes" id="UP000649617"/>
    </source>
</evidence>
<feature type="compositionally biased region" description="Basic and acidic residues" evidence="12">
    <location>
        <begin position="724"/>
        <end position="733"/>
    </location>
</feature>
<dbReference type="CDD" id="cd15898">
    <property type="entry name" value="EFh_PI-PLC"/>
    <property type="match status" value="1"/>
</dbReference>
<feature type="binding site" evidence="11">
    <location>
        <position position="134"/>
    </location>
    <ligand>
        <name>ATP</name>
        <dbReference type="ChEBI" id="CHEBI:30616"/>
    </ligand>
</feature>
<evidence type="ECO:0000256" key="6">
    <source>
        <dbReference type="ARBA" id="ARBA00022777"/>
    </source>
</evidence>
<evidence type="ECO:0000256" key="5">
    <source>
        <dbReference type="ARBA" id="ARBA00022741"/>
    </source>
</evidence>
<dbReference type="InterPro" id="IPR027443">
    <property type="entry name" value="IPNS-like_sf"/>
</dbReference>
<comment type="catalytic activity">
    <reaction evidence="10">
        <text>[protein]-peptidylproline (omega=180) = [protein]-peptidylproline (omega=0)</text>
        <dbReference type="Rhea" id="RHEA:16237"/>
        <dbReference type="Rhea" id="RHEA-COMP:10747"/>
        <dbReference type="Rhea" id="RHEA-COMP:10748"/>
        <dbReference type="ChEBI" id="CHEBI:83833"/>
        <dbReference type="ChEBI" id="CHEBI:83834"/>
        <dbReference type="EC" id="5.2.1.8"/>
    </reaction>
</comment>
<evidence type="ECO:0000256" key="10">
    <source>
        <dbReference type="PROSITE-ProRule" id="PRU00277"/>
    </source>
</evidence>
<feature type="domain" description="Protein kinase" evidence="13">
    <location>
        <begin position="105"/>
        <end position="359"/>
    </location>
</feature>
<protein>
    <recommendedName>
        <fullName evidence="10">peptidylprolyl isomerase</fullName>
        <ecNumber evidence="10">5.2.1.8</ecNumber>
    </recommendedName>
</protein>
<feature type="domain" description="EF-hand" evidence="15">
    <location>
        <begin position="437"/>
        <end position="471"/>
    </location>
</feature>
<keyword evidence="5 11" id="KW-0547">Nucleotide-binding</keyword>
<dbReference type="Gene3D" id="3.10.50.40">
    <property type="match status" value="1"/>
</dbReference>
<comment type="cofactor">
    <cofactor evidence="1">
        <name>Mg(2+)</name>
        <dbReference type="ChEBI" id="CHEBI:18420"/>
    </cofactor>
</comment>
<dbReference type="OrthoDB" id="409839at2759"/>
<comment type="subunit">
    <text evidence="2">Monomer.</text>
</comment>
<accession>A0A812MJG2</accession>
<dbReference type="PROSITE" id="PS00107">
    <property type="entry name" value="PROTEIN_KINASE_ATP"/>
    <property type="match status" value="1"/>
</dbReference>
<dbReference type="SMART" id="SM00054">
    <property type="entry name" value="EFh"/>
    <property type="match status" value="5"/>
</dbReference>
<evidence type="ECO:0000259" key="13">
    <source>
        <dbReference type="PROSITE" id="PS50011"/>
    </source>
</evidence>
<dbReference type="InterPro" id="IPR001179">
    <property type="entry name" value="PPIase_FKBP_dom"/>
</dbReference>
<evidence type="ECO:0000256" key="8">
    <source>
        <dbReference type="ARBA" id="ARBA00022840"/>
    </source>
</evidence>
<dbReference type="GO" id="GO:0005783">
    <property type="term" value="C:endoplasmic reticulum"/>
    <property type="evidence" value="ECO:0007669"/>
    <property type="project" value="UniProtKB-ARBA"/>
</dbReference>
<dbReference type="Gene3D" id="2.60.120.330">
    <property type="entry name" value="B-lactam Antibiotic, Isopenicillin N Synthase, Chain"/>
    <property type="match status" value="1"/>
</dbReference>
<evidence type="ECO:0000256" key="12">
    <source>
        <dbReference type="SAM" id="MobiDB-lite"/>
    </source>
</evidence>
<dbReference type="PROSITE" id="PS00018">
    <property type="entry name" value="EF_HAND_1"/>
    <property type="match status" value="2"/>
</dbReference>
<dbReference type="InterPro" id="IPR002059">
    <property type="entry name" value="CSP_DNA-bd"/>
</dbReference>
<feature type="domain" description="EF-hand" evidence="15">
    <location>
        <begin position="638"/>
        <end position="673"/>
    </location>
</feature>
<dbReference type="CDD" id="cd05117">
    <property type="entry name" value="STKc_CAMK"/>
    <property type="match status" value="1"/>
</dbReference>
<dbReference type="InterPro" id="IPR012340">
    <property type="entry name" value="NA-bd_OB-fold"/>
</dbReference>
<keyword evidence="8 11" id="KW-0067">ATP-binding</keyword>
<evidence type="ECO:0000259" key="16">
    <source>
        <dbReference type="PROSITE" id="PS51857"/>
    </source>
</evidence>
<keyword evidence="10" id="KW-0413">Isomerase</keyword>
<keyword evidence="6" id="KW-0418">Kinase</keyword>
<evidence type="ECO:0000256" key="3">
    <source>
        <dbReference type="ARBA" id="ARBA00022527"/>
    </source>
</evidence>
<dbReference type="Pfam" id="PF14226">
    <property type="entry name" value="DIOX_N"/>
    <property type="match status" value="1"/>
</dbReference>
<dbReference type="Pfam" id="PF00069">
    <property type="entry name" value="Pkinase"/>
    <property type="match status" value="1"/>
</dbReference>
<evidence type="ECO:0000256" key="2">
    <source>
        <dbReference type="ARBA" id="ARBA00011245"/>
    </source>
</evidence>
<dbReference type="SUPFAM" id="SSF50249">
    <property type="entry name" value="Nucleic acid-binding proteins"/>
    <property type="match status" value="1"/>
</dbReference>
<proteinExistence type="inferred from homology"/>
<dbReference type="PANTHER" id="PTHR24349">
    <property type="entry name" value="SERINE/THREONINE-PROTEIN KINASE"/>
    <property type="match status" value="1"/>
</dbReference>
<keyword evidence="4" id="KW-0808">Transferase</keyword>
<dbReference type="InterPro" id="IPR011009">
    <property type="entry name" value="Kinase-like_dom_sf"/>
</dbReference>
<dbReference type="PROSITE" id="PS51857">
    <property type="entry name" value="CSD_2"/>
    <property type="match status" value="2"/>
</dbReference>
<evidence type="ECO:0000256" key="11">
    <source>
        <dbReference type="PROSITE-ProRule" id="PRU10141"/>
    </source>
</evidence>
<dbReference type="EMBL" id="CAJNIZ010007646">
    <property type="protein sequence ID" value="CAE7259896.1"/>
    <property type="molecule type" value="Genomic_DNA"/>
</dbReference>
<dbReference type="SUPFAM" id="SSF56112">
    <property type="entry name" value="Protein kinase-like (PK-like)"/>
    <property type="match status" value="1"/>
</dbReference>
<dbReference type="PROSITE" id="PS50011">
    <property type="entry name" value="PROTEIN_KINASE_DOM"/>
    <property type="match status" value="1"/>
</dbReference>
<dbReference type="InterPro" id="IPR026992">
    <property type="entry name" value="DIOX_N"/>
</dbReference>
<dbReference type="Gene3D" id="1.10.510.10">
    <property type="entry name" value="Transferase(Phosphotransferase) domain 1"/>
    <property type="match status" value="1"/>
</dbReference>
<feature type="domain" description="EF-hand" evidence="15">
    <location>
        <begin position="401"/>
        <end position="436"/>
    </location>
</feature>
<dbReference type="FunFam" id="1.10.238.10:FF:000001">
    <property type="entry name" value="Calmodulin 1"/>
    <property type="match status" value="1"/>
</dbReference>
<dbReference type="PROSITE" id="PS50059">
    <property type="entry name" value="FKBP_PPIASE"/>
    <property type="match status" value="1"/>
</dbReference>
<keyword evidence="3" id="KW-0723">Serine/threonine-protein kinase</keyword>
<dbReference type="Gene3D" id="3.30.200.20">
    <property type="entry name" value="Phosphorylase Kinase, domain 1"/>
    <property type="match status" value="1"/>
</dbReference>
<feature type="domain" description="CSD" evidence="16">
    <location>
        <begin position="1416"/>
        <end position="1481"/>
    </location>
</feature>
<dbReference type="Pfam" id="PF00254">
    <property type="entry name" value="FKBP_C"/>
    <property type="match status" value="1"/>
</dbReference>
<dbReference type="SUPFAM" id="SSF54534">
    <property type="entry name" value="FKBP-like"/>
    <property type="match status" value="1"/>
</dbReference>
<dbReference type="InterPro" id="IPR000719">
    <property type="entry name" value="Prot_kinase_dom"/>
</dbReference>
<keyword evidence="18" id="KW-1185">Reference proteome</keyword>
<dbReference type="Proteomes" id="UP000649617">
    <property type="component" value="Unassembled WGS sequence"/>
</dbReference>
<feature type="domain" description="CSD" evidence="16">
    <location>
        <begin position="1526"/>
        <end position="1593"/>
    </location>
</feature>
<name>A0A812MJG2_SYMPI</name>
<evidence type="ECO:0000313" key="17">
    <source>
        <dbReference type="EMBL" id="CAE7259896.1"/>
    </source>
</evidence>
<dbReference type="PROSITE" id="PS50222">
    <property type="entry name" value="EF_HAND_2"/>
    <property type="match status" value="5"/>
</dbReference>
<comment type="similarity">
    <text evidence="9">Belongs to the protein kinase superfamily. Ser/Thr protein kinase family. CDPK subfamily.</text>
</comment>
<evidence type="ECO:0000256" key="4">
    <source>
        <dbReference type="ARBA" id="ARBA00022679"/>
    </source>
</evidence>
<dbReference type="InterPro" id="IPR008271">
    <property type="entry name" value="Ser/Thr_kinase_AS"/>
</dbReference>
<dbReference type="GO" id="GO:0005509">
    <property type="term" value="F:calcium ion binding"/>
    <property type="evidence" value="ECO:0007669"/>
    <property type="project" value="InterPro"/>
</dbReference>
<dbReference type="SMART" id="SM00220">
    <property type="entry name" value="S_TKc"/>
    <property type="match status" value="1"/>
</dbReference>
<gene>
    <name evidence="17" type="primary">CPK2</name>
    <name evidence="17" type="ORF">SPIL2461_LOCUS5414</name>
</gene>
<dbReference type="FunFam" id="1.10.510.10:FF:000571">
    <property type="entry name" value="Maternal embryonic leucine zipper kinase"/>
    <property type="match status" value="1"/>
</dbReference>
<evidence type="ECO:0000259" key="15">
    <source>
        <dbReference type="PROSITE" id="PS50222"/>
    </source>
</evidence>
<organism evidence="17 18">
    <name type="scientific">Symbiodinium pilosum</name>
    <name type="common">Dinoflagellate</name>
    <dbReference type="NCBI Taxonomy" id="2952"/>
    <lineage>
        <taxon>Eukaryota</taxon>
        <taxon>Sar</taxon>
        <taxon>Alveolata</taxon>
        <taxon>Dinophyceae</taxon>
        <taxon>Suessiales</taxon>
        <taxon>Symbiodiniaceae</taxon>
        <taxon>Symbiodinium</taxon>
    </lineage>
</organism>
<evidence type="ECO:0000256" key="1">
    <source>
        <dbReference type="ARBA" id="ARBA00001946"/>
    </source>
</evidence>
<reference evidence="17" key="1">
    <citation type="submission" date="2021-02" db="EMBL/GenBank/DDBJ databases">
        <authorList>
            <person name="Dougan E. K."/>
            <person name="Rhodes N."/>
            <person name="Thang M."/>
            <person name="Chan C."/>
        </authorList>
    </citation>
    <scope>NUCLEOTIDE SEQUENCE</scope>
</reference>
<feature type="domain" description="EF-hand" evidence="15">
    <location>
        <begin position="472"/>
        <end position="507"/>
    </location>
</feature>
<dbReference type="InterPro" id="IPR011992">
    <property type="entry name" value="EF-hand-dom_pair"/>
</dbReference>
<dbReference type="InterPro" id="IPR050205">
    <property type="entry name" value="CDPK_Ser/Thr_kinases"/>
</dbReference>
<dbReference type="GO" id="GO:0005524">
    <property type="term" value="F:ATP binding"/>
    <property type="evidence" value="ECO:0007669"/>
    <property type="project" value="UniProtKB-UniRule"/>
</dbReference>
<dbReference type="InterPro" id="IPR017441">
    <property type="entry name" value="Protein_kinase_ATP_BS"/>
</dbReference>
<dbReference type="EC" id="5.2.1.8" evidence="10"/>